<evidence type="ECO:0000313" key="2">
    <source>
        <dbReference type="Proteomes" id="UP000326903"/>
    </source>
</evidence>
<dbReference type="Proteomes" id="UP000326903">
    <property type="component" value="Unassembled WGS sequence"/>
</dbReference>
<keyword evidence="2" id="KW-1185">Reference proteome</keyword>
<dbReference type="AlphaFoldDB" id="A0A5J5IPD5"/>
<dbReference type="EMBL" id="VYQF01000001">
    <property type="protein sequence ID" value="KAA9041372.1"/>
    <property type="molecule type" value="Genomic_DNA"/>
</dbReference>
<comment type="caution">
    <text evidence="1">The sequence shown here is derived from an EMBL/GenBank/DDBJ whole genome shotgun (WGS) entry which is preliminary data.</text>
</comment>
<gene>
    <name evidence="1" type="ORF">FW778_04885</name>
</gene>
<proteinExistence type="predicted"/>
<name>A0A5J5IPD5_9BACT</name>
<evidence type="ECO:0000313" key="1">
    <source>
        <dbReference type="EMBL" id="KAA9041372.1"/>
    </source>
</evidence>
<dbReference type="RefSeq" id="WP_150413492.1">
    <property type="nucleotide sequence ID" value="NZ_VYQF01000001.1"/>
</dbReference>
<accession>A0A5J5IPD5</accession>
<protein>
    <submittedName>
        <fullName evidence="1">Uncharacterized protein</fullName>
    </submittedName>
</protein>
<reference evidence="1 2" key="1">
    <citation type="submission" date="2019-09" db="EMBL/GenBank/DDBJ databases">
        <title>Draft genome sequence of Ginsengibacter sp. BR5-29.</title>
        <authorList>
            <person name="Im W.-T."/>
        </authorList>
    </citation>
    <scope>NUCLEOTIDE SEQUENCE [LARGE SCALE GENOMIC DNA]</scope>
    <source>
        <strain evidence="1 2">BR5-29</strain>
    </source>
</reference>
<sequence>MKRLLLILILQNFASAIFGQSFTVDDLVKVASLPIKNIDHFMNKNGYELISSKSEHEILEANYSIRIKKNKAYNGPKRIMNIQLSDELKYFNLTTSSLTEFLNGRRFLIKSGFFYDTEKDVSKDTSILFQKGNISIQSTQTADSGTLRYQFRLIERKIPTTVKYAEDLLQFDSNELLASFFGEQNIKKDMYYFSEKELKKCSVLFSGTRYQVVFVWGDEKNLKDLLYILVPHSLPTAGAENKNSVTGNNEWQFRNGIYPGMDLKELLRLNEMDFNIYGNASELAFMVKPGVNGKIDFKKTAVVLNCENCDDLKIFNQHEVSALDIAKKNLPMYVNDVIIYPSHH</sequence>
<organism evidence="1 2">
    <name type="scientific">Ginsengibacter hankyongi</name>
    <dbReference type="NCBI Taxonomy" id="2607284"/>
    <lineage>
        <taxon>Bacteria</taxon>
        <taxon>Pseudomonadati</taxon>
        <taxon>Bacteroidota</taxon>
        <taxon>Chitinophagia</taxon>
        <taxon>Chitinophagales</taxon>
        <taxon>Chitinophagaceae</taxon>
        <taxon>Ginsengibacter</taxon>
    </lineage>
</organism>